<dbReference type="Proteomes" id="UP000219252">
    <property type="component" value="Unassembled WGS sequence"/>
</dbReference>
<dbReference type="RefSeq" id="WP_097150155.1">
    <property type="nucleotide sequence ID" value="NZ_OBQC01000010.1"/>
</dbReference>
<keyword evidence="1" id="KW-0732">Signal</keyword>
<keyword evidence="3" id="KW-1185">Reference proteome</keyword>
<sequence>MKKLVVLLVTMILLTACSETTNGYTFNGESEHWEAVYSYIGKVKWRGEDTDSYEFKLHYKGSLEEMSSLQKIEYTFETFDMRVYESQEFTEPPSTLTFSGSSKGGGEIAKDAVIKVNVKWNDFEESFELHNYSK</sequence>
<name>A0A285UIB3_9BACL</name>
<feature type="chain" id="PRO_5038720388" description="Lipoprotein" evidence="1">
    <location>
        <begin position="19"/>
        <end position="134"/>
    </location>
</feature>
<evidence type="ECO:0000256" key="1">
    <source>
        <dbReference type="SAM" id="SignalP"/>
    </source>
</evidence>
<accession>A0A285UIB3</accession>
<proteinExistence type="predicted"/>
<evidence type="ECO:0008006" key="4">
    <source>
        <dbReference type="Google" id="ProtNLM"/>
    </source>
</evidence>
<reference evidence="3" key="1">
    <citation type="submission" date="2017-08" db="EMBL/GenBank/DDBJ databases">
        <authorList>
            <person name="Varghese N."/>
            <person name="Submissions S."/>
        </authorList>
    </citation>
    <scope>NUCLEOTIDE SEQUENCE [LARGE SCALE GENOMIC DNA]</scope>
    <source>
        <strain evidence="3">JC23</strain>
    </source>
</reference>
<protein>
    <recommendedName>
        <fullName evidence="4">Lipoprotein</fullName>
    </recommendedName>
</protein>
<evidence type="ECO:0000313" key="3">
    <source>
        <dbReference type="Proteomes" id="UP000219252"/>
    </source>
</evidence>
<feature type="signal peptide" evidence="1">
    <location>
        <begin position="1"/>
        <end position="18"/>
    </location>
</feature>
<dbReference type="OrthoDB" id="1910713at2"/>
<dbReference type="EMBL" id="OBQC01000010">
    <property type="protein sequence ID" value="SOC41513.1"/>
    <property type="molecule type" value="Genomic_DNA"/>
</dbReference>
<dbReference type="AlphaFoldDB" id="A0A285UIB3"/>
<dbReference type="PROSITE" id="PS51257">
    <property type="entry name" value="PROKAR_LIPOPROTEIN"/>
    <property type="match status" value="1"/>
</dbReference>
<evidence type="ECO:0000313" key="2">
    <source>
        <dbReference type="EMBL" id="SOC41513.1"/>
    </source>
</evidence>
<gene>
    <name evidence="2" type="ORF">SAMN05877842_110124</name>
</gene>
<organism evidence="2 3">
    <name type="scientific">Ureibacillus acetophenoni</name>
    <dbReference type="NCBI Taxonomy" id="614649"/>
    <lineage>
        <taxon>Bacteria</taxon>
        <taxon>Bacillati</taxon>
        <taxon>Bacillota</taxon>
        <taxon>Bacilli</taxon>
        <taxon>Bacillales</taxon>
        <taxon>Caryophanaceae</taxon>
        <taxon>Ureibacillus</taxon>
    </lineage>
</organism>